<protein>
    <recommendedName>
        <fullName evidence="3">Lipoprotein</fullName>
    </recommendedName>
</protein>
<organism evidence="1 2">
    <name type="scientific">Halobacterium hubeiense</name>
    <dbReference type="NCBI Taxonomy" id="1407499"/>
    <lineage>
        <taxon>Archaea</taxon>
        <taxon>Methanobacteriati</taxon>
        <taxon>Methanobacteriota</taxon>
        <taxon>Stenosarchaea group</taxon>
        <taxon>Halobacteria</taxon>
        <taxon>Halobacteriales</taxon>
        <taxon>Halobacteriaceae</taxon>
        <taxon>Halobacterium</taxon>
    </lineage>
</organism>
<evidence type="ECO:0000313" key="1">
    <source>
        <dbReference type="EMBL" id="CQH64559.1"/>
    </source>
</evidence>
<sequence length="155" mass="16712">MRPRLQTFALVTLVLLSGCIGSVASPTSPPAQTPHTTSENTVQPLESASFWLSGTAARVEADTVYVEQGNDTVVPVTITNHTDVQRCYKATVLNESTLACFGQFDMSALQNHQGEEVCLLADVENRSIHAEQVYFNAVCGGPQLPSESSSIARER</sequence>
<gene>
    <name evidence="1" type="ORF">HHUB_5073</name>
</gene>
<evidence type="ECO:0008006" key="3">
    <source>
        <dbReference type="Google" id="ProtNLM"/>
    </source>
</evidence>
<name>A0A0U5H896_9EURY</name>
<evidence type="ECO:0000313" key="2">
    <source>
        <dbReference type="Proteomes" id="UP000066737"/>
    </source>
</evidence>
<dbReference type="EMBL" id="LN831304">
    <property type="protein sequence ID" value="CQH64559.1"/>
    <property type="molecule type" value="Genomic_DNA"/>
</dbReference>
<accession>A0A0U5H896</accession>
<dbReference type="KEGG" id="hhb:Hhub_5073"/>
<dbReference type="AlphaFoldDB" id="A0A0U5H896"/>
<proteinExistence type="predicted"/>
<reference evidence="2" key="1">
    <citation type="journal article" date="2016" name="Environ. Microbiol.">
        <title>The complete genome of a viable archaeum isolated from 123-million-year-old rock salt.</title>
        <authorList>
            <person name="Jaakkola S.T."/>
            <person name="Pfeiffer F."/>
            <person name="Ravantti J.J."/>
            <person name="Guo Q."/>
            <person name="Liu Y."/>
            <person name="Chen X."/>
            <person name="Ma H."/>
            <person name="Yang C."/>
            <person name="Oksanen H.M."/>
            <person name="Bamford D.H."/>
        </authorList>
    </citation>
    <scope>NUCLEOTIDE SEQUENCE</scope>
    <source>
        <strain evidence="2">JI20-1</strain>
        <plasmid evidence="2">Plasmid pSTJ002</plasmid>
    </source>
</reference>
<keyword evidence="2" id="KW-1185">Reference proteome</keyword>
<dbReference type="Proteomes" id="UP000066737">
    <property type="component" value="Plasmid pSTJ002"/>
</dbReference>
<dbReference type="PROSITE" id="PS51257">
    <property type="entry name" value="PROKAR_LIPOPROTEIN"/>
    <property type="match status" value="1"/>
</dbReference>
<geneLocation type="plasmid" evidence="2">
    <name>pSTJ002</name>
</geneLocation>